<name>A0A4Q0PQV6_9FLAO</name>
<gene>
    <name evidence="1" type="ORF">DSL99_102</name>
</gene>
<evidence type="ECO:0000313" key="2">
    <source>
        <dbReference type="Proteomes" id="UP000290608"/>
    </source>
</evidence>
<proteinExistence type="predicted"/>
<dbReference type="STRING" id="1122159.SAMN02745246_00162"/>
<organism evidence="1 2">
    <name type="scientific">Leeuwenhoekiella marinoflava</name>
    <dbReference type="NCBI Taxonomy" id="988"/>
    <lineage>
        <taxon>Bacteria</taxon>
        <taxon>Pseudomonadati</taxon>
        <taxon>Bacteroidota</taxon>
        <taxon>Flavobacteriia</taxon>
        <taxon>Flavobacteriales</taxon>
        <taxon>Flavobacteriaceae</taxon>
        <taxon>Leeuwenhoekiella</taxon>
    </lineage>
</organism>
<evidence type="ECO:0000313" key="1">
    <source>
        <dbReference type="EMBL" id="RXG33009.1"/>
    </source>
</evidence>
<reference evidence="1 2" key="1">
    <citation type="submission" date="2018-07" db="EMBL/GenBank/DDBJ databases">
        <title>Leeuwenhoekiella genomics.</title>
        <authorList>
            <person name="Tahon G."/>
            <person name="Willems A."/>
        </authorList>
    </citation>
    <scope>NUCLEOTIDE SEQUENCE [LARGE SCALE GENOMIC DNA]</scope>
    <source>
        <strain evidence="1 2">LMG 1345</strain>
    </source>
</reference>
<dbReference type="RefSeq" id="WP_128759271.1">
    <property type="nucleotide sequence ID" value="NZ_QOVL01000001.1"/>
</dbReference>
<dbReference type="AlphaFoldDB" id="A0A4Q0PQV6"/>
<dbReference type="Proteomes" id="UP000290608">
    <property type="component" value="Unassembled WGS sequence"/>
</dbReference>
<accession>A0A4Q0PQV6</accession>
<protein>
    <submittedName>
        <fullName evidence="1">Uncharacterized protein</fullName>
    </submittedName>
</protein>
<comment type="caution">
    <text evidence="1">The sequence shown here is derived from an EMBL/GenBank/DDBJ whole genome shotgun (WGS) entry which is preliminary data.</text>
</comment>
<dbReference type="EMBL" id="QOVL01000001">
    <property type="protein sequence ID" value="RXG33009.1"/>
    <property type="molecule type" value="Genomic_DNA"/>
</dbReference>
<sequence length="316" mass="37093">MLQETLNRYLDNLSLLLSDIPSSIDSINKFLYENFNVQQSSKGVDEAMIRKHLEIRSDLGLKVEYPSNSFEYEGEISDLILKLRVKIQSVQLKYAGILQQIEDLKDFDYLIAEKGLHKAKGKIKLKALEYNSLAFIDAFSNKEFYKESFNLFKDCISDFNILTNKRLKFFNDHYQALRYELAKAVPYSPFGDNLFYVKSLYQWLNEYLFDENINEFDFLLIFNPNYKGSFRKVNLNGYNLADYAYLIRELQNYFIPEIKAVTKTYYTWWSDRVTYNGSEKSLDDVSRLVSKINSGENRLKLQAEIDGLITLFKTTP</sequence>